<name>X1G766_9ZZZZ</name>
<feature type="non-terminal residue" evidence="1">
    <location>
        <position position="1"/>
    </location>
</feature>
<evidence type="ECO:0000313" key="1">
    <source>
        <dbReference type="EMBL" id="GAH53077.1"/>
    </source>
</evidence>
<protein>
    <submittedName>
        <fullName evidence="1">Uncharacterized protein</fullName>
    </submittedName>
</protein>
<sequence>TLRLHESLLPVKNEKDRKIIKEYFAKIFNIISKDIRKQILELDIPKKTRKSILKELAFLAEEEQLNYIEVLRNLYEEIPLKLIERISKLPNVKSKYYDKIVEELKFMDKEQQIEFVQFLEKRS</sequence>
<organism evidence="1">
    <name type="scientific">marine sediment metagenome</name>
    <dbReference type="NCBI Taxonomy" id="412755"/>
    <lineage>
        <taxon>unclassified sequences</taxon>
        <taxon>metagenomes</taxon>
        <taxon>ecological metagenomes</taxon>
    </lineage>
</organism>
<proteinExistence type="predicted"/>
<accession>X1G766</accession>
<comment type="caution">
    <text evidence="1">The sequence shown here is derived from an EMBL/GenBank/DDBJ whole genome shotgun (WGS) entry which is preliminary data.</text>
</comment>
<dbReference type="EMBL" id="BARU01016829">
    <property type="protein sequence ID" value="GAH53077.1"/>
    <property type="molecule type" value="Genomic_DNA"/>
</dbReference>
<reference evidence="1" key="1">
    <citation type="journal article" date="2014" name="Front. Microbiol.">
        <title>High frequency of phylogenetically diverse reductive dehalogenase-homologous genes in deep subseafloor sedimentary metagenomes.</title>
        <authorList>
            <person name="Kawai M."/>
            <person name="Futagami T."/>
            <person name="Toyoda A."/>
            <person name="Takaki Y."/>
            <person name="Nishi S."/>
            <person name="Hori S."/>
            <person name="Arai W."/>
            <person name="Tsubouchi T."/>
            <person name="Morono Y."/>
            <person name="Uchiyama I."/>
            <person name="Ito T."/>
            <person name="Fujiyama A."/>
            <person name="Inagaki F."/>
            <person name="Takami H."/>
        </authorList>
    </citation>
    <scope>NUCLEOTIDE SEQUENCE</scope>
    <source>
        <strain evidence="1">Expedition CK06-06</strain>
    </source>
</reference>
<dbReference type="AlphaFoldDB" id="X1G766"/>
<gene>
    <name evidence="1" type="ORF">S03H2_27948</name>
</gene>